<dbReference type="InterPro" id="IPR002816">
    <property type="entry name" value="TraB/PrgY/GumN_fam"/>
</dbReference>
<comment type="caution">
    <text evidence="3">The sequence shown here is derived from an EMBL/GenBank/DDBJ whole genome shotgun (WGS) entry which is preliminary data.</text>
</comment>
<dbReference type="Proteomes" id="UP001491552">
    <property type="component" value="Unassembled WGS sequence"/>
</dbReference>
<protein>
    <submittedName>
        <fullName evidence="3">TraB/GumN family protein</fullName>
    </submittedName>
</protein>
<feature type="compositionally biased region" description="Low complexity" evidence="1">
    <location>
        <begin position="26"/>
        <end position="39"/>
    </location>
</feature>
<reference evidence="3 4" key="1">
    <citation type="submission" date="2024-03" db="EMBL/GenBank/DDBJ databases">
        <title>Human intestinal bacterial collection.</title>
        <authorList>
            <person name="Pauvert C."/>
            <person name="Hitch T.C.A."/>
            <person name="Clavel T."/>
        </authorList>
    </citation>
    <scope>NUCLEOTIDE SEQUENCE [LARGE SCALE GENOMIC DNA]</scope>
    <source>
        <strain evidence="3 4">CLA-AA-H192</strain>
    </source>
</reference>
<proteinExistence type="predicted"/>
<evidence type="ECO:0000256" key="2">
    <source>
        <dbReference type="SAM" id="SignalP"/>
    </source>
</evidence>
<dbReference type="Pfam" id="PF01963">
    <property type="entry name" value="TraB_PrgY_gumN"/>
    <property type="match status" value="1"/>
</dbReference>
<sequence length="336" mass="36275">MKRTLAMLLALALLLLCACSAAPEPTQPAAEPPVETAETLPDHAAQDDAASEPAQPLFWQVSGNGYSGSFYLLGSIHVSDGLTYPQELLDAYAACDTLAVESDVLALEADLSAQVEMMRCLVYTDGTTIDAHLDAQTYADAKQVLTDLGGYQTMLDHYMPIFWYLLAGNLALAQTRFSPDGGVDRYFLQMAKADGTEILEVEQYTDVYRALGALSEKTQVYALQQAIRPEVLAATEEDAAALLDAWCSGDEAAIIDLLEAEPDEPLTPEEEAAAEEFGRTLVTDRNAAMIRAADEALRAGKNVFYIVGIAHMLGEDGIVEGLRQLGYTVTQVSYTS</sequence>
<dbReference type="RefSeq" id="WP_349136800.1">
    <property type="nucleotide sequence ID" value="NZ_JBBMFF010000259.1"/>
</dbReference>
<organism evidence="3 4">
    <name type="scientific">Faecousia intestinalis</name>
    <dbReference type="NCBI Taxonomy" id="3133167"/>
    <lineage>
        <taxon>Bacteria</taxon>
        <taxon>Bacillati</taxon>
        <taxon>Bacillota</taxon>
        <taxon>Clostridia</taxon>
        <taxon>Eubacteriales</taxon>
        <taxon>Oscillospiraceae</taxon>
        <taxon>Faecousia</taxon>
    </lineage>
</organism>
<evidence type="ECO:0000256" key="1">
    <source>
        <dbReference type="SAM" id="MobiDB-lite"/>
    </source>
</evidence>
<dbReference type="CDD" id="cd14789">
    <property type="entry name" value="Tiki"/>
    <property type="match status" value="1"/>
</dbReference>
<dbReference type="InterPro" id="IPR047111">
    <property type="entry name" value="YbaP-like"/>
</dbReference>
<dbReference type="PROSITE" id="PS51257">
    <property type="entry name" value="PROKAR_LIPOPROTEIN"/>
    <property type="match status" value="1"/>
</dbReference>
<keyword evidence="2" id="KW-0732">Signal</keyword>
<gene>
    <name evidence="3" type="ORF">WMO66_12735</name>
</gene>
<evidence type="ECO:0000313" key="4">
    <source>
        <dbReference type="Proteomes" id="UP001491552"/>
    </source>
</evidence>
<keyword evidence="4" id="KW-1185">Reference proteome</keyword>
<evidence type="ECO:0000313" key="3">
    <source>
        <dbReference type="EMBL" id="MEQ2512097.1"/>
    </source>
</evidence>
<dbReference type="PANTHER" id="PTHR40590">
    <property type="entry name" value="CYTOPLASMIC PROTEIN-RELATED"/>
    <property type="match status" value="1"/>
</dbReference>
<feature type="chain" id="PRO_5046277674" evidence="2">
    <location>
        <begin position="22"/>
        <end position="336"/>
    </location>
</feature>
<dbReference type="PANTHER" id="PTHR40590:SF1">
    <property type="entry name" value="CYTOPLASMIC PROTEIN"/>
    <property type="match status" value="1"/>
</dbReference>
<accession>A0ABV1G9J5</accession>
<feature type="region of interest" description="Disordered" evidence="1">
    <location>
        <begin position="26"/>
        <end position="47"/>
    </location>
</feature>
<feature type="signal peptide" evidence="2">
    <location>
        <begin position="1"/>
        <end position="21"/>
    </location>
</feature>
<dbReference type="EMBL" id="JBBMFF010000259">
    <property type="protein sequence ID" value="MEQ2512097.1"/>
    <property type="molecule type" value="Genomic_DNA"/>
</dbReference>
<name>A0ABV1G9J5_9FIRM</name>